<evidence type="ECO:0000256" key="5">
    <source>
        <dbReference type="ARBA" id="ARBA00023180"/>
    </source>
</evidence>
<evidence type="ECO:0000256" key="1">
    <source>
        <dbReference type="ARBA" id="ARBA00004141"/>
    </source>
</evidence>
<evidence type="ECO:0000256" key="6">
    <source>
        <dbReference type="ARBA" id="ARBA00038166"/>
    </source>
</evidence>
<reference evidence="10" key="1">
    <citation type="submission" date="2021-06" db="EMBL/GenBank/DDBJ databases">
        <authorList>
            <person name="Hodson N. C."/>
            <person name="Mongue J. A."/>
            <person name="Jaron S. K."/>
        </authorList>
    </citation>
    <scope>NUCLEOTIDE SEQUENCE</scope>
</reference>
<keyword evidence="11" id="KW-1185">Reference proteome</keyword>
<comment type="subcellular location">
    <subcellularLocation>
        <location evidence="1">Membrane</location>
        <topology evidence="1">Multi-pass membrane protein</topology>
    </subcellularLocation>
</comment>
<evidence type="ECO:0000256" key="8">
    <source>
        <dbReference type="SAM" id="Phobius"/>
    </source>
</evidence>
<sequence length="520" mass="59144">MFRRFSKLSWWKIELNDDTLTGLVYVFNLIVGTGALTLPKAFSTTGWALGLVVILILAFMSYLTVTLVIEAMSIANALIVKSRRDRSSTDSSLDEPDGIGPTGFGRERERDPLIPPELGEHHAHLRRQANTAANFEIKERVEMGSMASMFFGKIGVYLFYLCIAIYLYGDLSIYIAAVSKSVRDVACSYTPNSTDVNSTNLLPNDSDPCWTFVYPIDRFFAYRIFSIIFMLVLGPFVFFNVQKTKYLQLTTTFMRWLAFIIMIGFSILKIASSDNVPKNLPLANYQQLPNLFGVCVYSFMCHHSLPSLVTPISSKRRLFGLFFADYTLITIFYLLLAFTGIFAFTNLEDLYTLNFKKDSYFAEDPYFIIIFVTDYFLPLFPVFTLSTNFPIIAITLKNNLKALFQIHDDIEDENNSLIMSIRYGKWKQFWTNLGFPLLAITPPFLIAIFVEDLQVLVSATGSYAGAGIQYVIPVCLVYYARKCFSSPSVINTNPYASPFKTLNNFSFYYCCQDLFVLVSR</sequence>
<dbReference type="OrthoDB" id="294541at2759"/>
<feature type="transmembrane region" description="Helical" evidence="8">
    <location>
        <begin position="20"/>
        <end position="42"/>
    </location>
</feature>
<dbReference type="Proteomes" id="UP000708208">
    <property type="component" value="Unassembled WGS sequence"/>
</dbReference>
<feature type="transmembrane region" description="Helical" evidence="8">
    <location>
        <begin position="48"/>
        <end position="79"/>
    </location>
</feature>
<evidence type="ECO:0000259" key="9">
    <source>
        <dbReference type="Pfam" id="PF01490"/>
    </source>
</evidence>
<feature type="transmembrane region" description="Helical" evidence="8">
    <location>
        <begin position="365"/>
        <end position="396"/>
    </location>
</feature>
<evidence type="ECO:0000256" key="7">
    <source>
        <dbReference type="SAM" id="MobiDB-lite"/>
    </source>
</evidence>
<evidence type="ECO:0000256" key="3">
    <source>
        <dbReference type="ARBA" id="ARBA00022989"/>
    </source>
</evidence>
<feature type="domain" description="Amino acid transporter transmembrane" evidence="9">
    <location>
        <begin position="19"/>
        <end position="76"/>
    </location>
</feature>
<gene>
    <name evidence="10" type="ORF">AFUS01_LOCUS32267</name>
</gene>
<feature type="transmembrane region" description="Helical" evidence="8">
    <location>
        <begin position="321"/>
        <end position="345"/>
    </location>
</feature>
<dbReference type="AlphaFoldDB" id="A0A8J2PG89"/>
<dbReference type="GO" id="GO:0016020">
    <property type="term" value="C:membrane"/>
    <property type="evidence" value="ECO:0007669"/>
    <property type="project" value="UniProtKB-SubCell"/>
</dbReference>
<evidence type="ECO:0000313" key="11">
    <source>
        <dbReference type="Proteomes" id="UP000708208"/>
    </source>
</evidence>
<proteinExistence type="inferred from homology"/>
<feature type="transmembrane region" description="Helical" evidence="8">
    <location>
        <begin position="429"/>
        <end position="450"/>
    </location>
</feature>
<name>A0A8J2PG89_9HEXA</name>
<dbReference type="Pfam" id="PF01490">
    <property type="entry name" value="Aa_trans"/>
    <property type="match status" value="2"/>
</dbReference>
<feature type="compositionally biased region" description="Basic and acidic residues" evidence="7">
    <location>
        <begin position="105"/>
        <end position="117"/>
    </location>
</feature>
<dbReference type="PANTHER" id="PTHR16189:SF0">
    <property type="entry name" value="TRANSMEMBRANE PROTEIN 104"/>
    <property type="match status" value="1"/>
</dbReference>
<keyword evidence="3 8" id="KW-1133">Transmembrane helix</keyword>
<feature type="transmembrane region" description="Helical" evidence="8">
    <location>
        <begin position="220"/>
        <end position="241"/>
    </location>
</feature>
<dbReference type="EMBL" id="CAJVCH010524996">
    <property type="protein sequence ID" value="CAG7821968.1"/>
    <property type="molecule type" value="Genomic_DNA"/>
</dbReference>
<feature type="transmembrane region" description="Helical" evidence="8">
    <location>
        <begin position="253"/>
        <end position="271"/>
    </location>
</feature>
<keyword evidence="5" id="KW-0325">Glycoprotein</keyword>
<evidence type="ECO:0000256" key="2">
    <source>
        <dbReference type="ARBA" id="ARBA00022692"/>
    </source>
</evidence>
<feature type="region of interest" description="Disordered" evidence="7">
    <location>
        <begin position="87"/>
        <end position="117"/>
    </location>
</feature>
<feature type="transmembrane region" description="Helical" evidence="8">
    <location>
        <begin position="150"/>
        <end position="169"/>
    </location>
</feature>
<protein>
    <recommendedName>
        <fullName evidence="9">Amino acid transporter transmembrane domain-containing protein</fullName>
    </recommendedName>
</protein>
<keyword evidence="4 8" id="KW-0472">Membrane</keyword>
<organism evidence="10 11">
    <name type="scientific">Allacma fusca</name>
    <dbReference type="NCBI Taxonomy" id="39272"/>
    <lineage>
        <taxon>Eukaryota</taxon>
        <taxon>Metazoa</taxon>
        <taxon>Ecdysozoa</taxon>
        <taxon>Arthropoda</taxon>
        <taxon>Hexapoda</taxon>
        <taxon>Collembola</taxon>
        <taxon>Symphypleona</taxon>
        <taxon>Sminthuridae</taxon>
        <taxon>Allacma</taxon>
    </lineage>
</organism>
<comment type="caution">
    <text evidence="10">The sequence shown here is derived from an EMBL/GenBank/DDBJ whole genome shotgun (WGS) entry which is preliminary data.</text>
</comment>
<evidence type="ECO:0000256" key="4">
    <source>
        <dbReference type="ARBA" id="ARBA00023136"/>
    </source>
</evidence>
<feature type="domain" description="Amino acid transporter transmembrane" evidence="9">
    <location>
        <begin position="144"/>
        <end position="481"/>
    </location>
</feature>
<evidence type="ECO:0000313" key="10">
    <source>
        <dbReference type="EMBL" id="CAG7821968.1"/>
    </source>
</evidence>
<comment type="similarity">
    <text evidence="6">Belongs to the TMEM104 family.</text>
</comment>
<dbReference type="InterPro" id="IPR013057">
    <property type="entry name" value="AA_transpt_TM"/>
</dbReference>
<feature type="transmembrane region" description="Helical" evidence="8">
    <location>
        <begin position="462"/>
        <end position="480"/>
    </location>
</feature>
<accession>A0A8J2PG89</accession>
<keyword evidence="2 8" id="KW-0812">Transmembrane</keyword>
<dbReference type="PANTHER" id="PTHR16189">
    <property type="entry name" value="TRANSMEMBRANE PROTEIN 104-RELATED"/>
    <property type="match status" value="1"/>
</dbReference>
<feature type="transmembrane region" description="Helical" evidence="8">
    <location>
        <begin position="291"/>
        <end position="309"/>
    </location>
</feature>